<keyword evidence="6 8" id="KW-1133">Transmembrane helix</keyword>
<evidence type="ECO:0000313" key="24">
    <source>
        <dbReference type="Proteomes" id="UP000275975"/>
    </source>
</evidence>
<dbReference type="EMBL" id="SMTN01000015">
    <property type="protein sequence ID" value="TDJ98388.1"/>
    <property type="molecule type" value="Genomic_DNA"/>
</dbReference>
<dbReference type="KEGG" id="kpnu:LI86_15940"/>
<feature type="transmembrane region" description="Helical" evidence="8">
    <location>
        <begin position="482"/>
        <end position="503"/>
    </location>
</feature>
<evidence type="ECO:0000313" key="16">
    <source>
        <dbReference type="EMBL" id="RRF09214.1"/>
    </source>
</evidence>
<evidence type="ECO:0000256" key="1">
    <source>
        <dbReference type="ARBA" id="ARBA00004429"/>
    </source>
</evidence>
<dbReference type="Proteomes" id="UP000485085">
    <property type="component" value="Unassembled WGS sequence"/>
</dbReference>
<reference evidence="21 22" key="2">
    <citation type="submission" date="2018-08" db="EMBL/GenBank/DDBJ databases">
        <authorList>
            <consortium name="Pathogen Informatics"/>
        </authorList>
    </citation>
    <scope>NUCLEOTIDE SEQUENCE [LARGE SCALE GENOMIC DNA]</scope>
    <source>
        <strain evidence="19 21">EuSCAPE_AT002</strain>
        <strain evidence="17 22">EuSCAPE_GR003</strain>
        <strain evidence="18 23">EuSCAPE_UK014</strain>
    </source>
</reference>
<sequence>MAAPLRYPLILLAWGAMAAIYLPLLPAAGELVGAARSPANWRALFADPQLSQALAATLVSTLLSVGGALLIALTIVAALWPSARWRRLASRLPLLLAVPHLALATAALLLFAEGGWLWQRLPFLTPPVDRYGIGLGLTMALKESAFVLWVIYGLLGEKRLADQATALKSLGYGRWQCLRWLVLPALLPALGMVLLATTAWSLSAVDVALVLGPGNPPTLAVLAWQWLSQGDELQQAKGALASLLLMAILGGLALVAWGGWRLQRQYQPDLRGVRHPHPHALPGRLLAALLPLSGLLGALLLAGLARSAPPQMDALGNSLGLALAACALGAAVCLLWLACGPARGDGWVWLPLVLPALPLADGQYRLALYAWLDGDWWTVLWGHLLWVVPWMLFILRPAWRQRDPRLTVVARTLGWGSTRIFWLLTLPSLTRPLLTALAVGFSVSIAQYLPTLWLGAGRIPTLTSQAVALSSGGEAQTLAAQALWQLLLPAVCFTLTALLAWLAGRYRRGLR</sequence>
<name>A0A081LYC6_KLEPN</name>
<dbReference type="Proteomes" id="UP000258905">
    <property type="component" value="Unassembled WGS sequence"/>
</dbReference>
<reference evidence="15 25" key="3">
    <citation type="submission" date="2018-10" db="EMBL/GenBank/DDBJ databases">
        <authorList>
            <person name="Vanduin D."/>
            <person name="Fouts D."/>
            <person name="Wright M."/>
            <person name="Sutton G."/>
            <person name="Nguyen K."/>
            <person name="Kreiswirth B."/>
            <person name="Chen L."/>
            <person name="Rojas L."/>
            <person name="Hujer A."/>
            <person name="Hujer K."/>
            <person name="Bonomo R."/>
            <person name="Adams M."/>
        </authorList>
    </citation>
    <scope>NUCLEOTIDE SEQUENCE [LARGE SCALE GENOMIC DNA]</scope>
    <source>
        <strain evidence="15 25">CRK0165</strain>
    </source>
</reference>
<dbReference type="GO" id="GO:0005886">
    <property type="term" value="C:plasma membrane"/>
    <property type="evidence" value="ECO:0007669"/>
    <property type="project" value="UniProtKB-SubCell"/>
</dbReference>
<evidence type="ECO:0000313" key="17">
    <source>
        <dbReference type="EMBL" id="SVN65855.1"/>
    </source>
</evidence>
<organism evidence="15 25">
    <name type="scientific">Klebsiella pneumoniae</name>
    <dbReference type="NCBI Taxonomy" id="573"/>
    <lineage>
        <taxon>Bacteria</taxon>
        <taxon>Pseudomonadati</taxon>
        <taxon>Pseudomonadota</taxon>
        <taxon>Gammaproteobacteria</taxon>
        <taxon>Enterobacterales</taxon>
        <taxon>Enterobacteriaceae</taxon>
        <taxon>Klebsiella/Raoultella group</taxon>
        <taxon>Klebsiella</taxon>
        <taxon>Klebsiella pneumoniae complex</taxon>
    </lineage>
</organism>
<dbReference type="Proteomes" id="UP000439817">
    <property type="component" value="Chromosome"/>
</dbReference>
<dbReference type="RefSeq" id="WP_004151925.1">
    <property type="nucleotide sequence ID" value="NZ_AP018671.1"/>
</dbReference>
<dbReference type="Proteomes" id="UP000595568">
    <property type="component" value="Chromosome"/>
</dbReference>
<dbReference type="EMBL" id="CP068602">
    <property type="protein sequence ID" value="QQZ69644.1"/>
    <property type="molecule type" value="Genomic_DNA"/>
</dbReference>
<dbReference type="PANTHER" id="PTHR30183">
    <property type="entry name" value="MOLYBDENUM TRANSPORT SYSTEM PERMEASE PROTEIN MODB"/>
    <property type="match status" value="1"/>
</dbReference>
<evidence type="ECO:0000256" key="8">
    <source>
        <dbReference type="RuleBase" id="RU363032"/>
    </source>
</evidence>
<reference evidence="14" key="1">
    <citation type="submission" date="2018-07" db="EMBL/GenBank/DDBJ databases">
        <title>Draft genome sequence of Klebsiella pneumoniae K293.</title>
        <authorList>
            <person name="He F."/>
        </authorList>
    </citation>
    <scope>NUCLEOTIDE SEQUENCE</scope>
    <source>
        <strain evidence="14">K293</strain>
    </source>
</reference>
<evidence type="ECO:0000313" key="13">
    <source>
        <dbReference type="EMBL" id="QQZ69644.1"/>
    </source>
</evidence>
<evidence type="ECO:0000313" key="27">
    <source>
        <dbReference type="Proteomes" id="UP000439817"/>
    </source>
</evidence>
<evidence type="ECO:0000313" key="28">
    <source>
        <dbReference type="Proteomes" id="UP000485085"/>
    </source>
</evidence>
<dbReference type="EMBL" id="WNPO01000038">
    <property type="protein sequence ID" value="MUA42140.1"/>
    <property type="molecule type" value="Genomic_DNA"/>
</dbReference>
<evidence type="ECO:0000313" key="15">
    <source>
        <dbReference type="EMBL" id="ROH03056.1"/>
    </source>
</evidence>
<feature type="transmembrane region" description="Helical" evidence="8">
    <location>
        <begin position="314"/>
        <end position="338"/>
    </location>
</feature>
<keyword evidence="7 8" id="KW-0472">Membrane</keyword>
<evidence type="ECO:0000313" key="25">
    <source>
        <dbReference type="Proteomes" id="UP000283322"/>
    </source>
</evidence>
<dbReference type="KEGG" id="kpb:FH42_01940"/>
<dbReference type="Proteomes" id="UP000275975">
    <property type="component" value="Unassembled WGS sequence"/>
</dbReference>
<comment type="subcellular location">
    <subcellularLocation>
        <location evidence="1">Cell inner membrane</location>
        <topology evidence="1">Multi-pass membrane protein</topology>
    </subcellularLocation>
    <subcellularLocation>
        <location evidence="8">Cell membrane</location>
        <topology evidence="8">Multi-pass membrane protein</topology>
    </subcellularLocation>
</comment>
<comment type="similarity">
    <text evidence="8">Belongs to the binding-protein-dependent transport system permease family.</text>
</comment>
<evidence type="ECO:0000313" key="20">
    <source>
        <dbReference type="EMBL" id="TDJ98388.1"/>
    </source>
</evidence>
<dbReference type="AlphaFoldDB" id="A0A081LYC6"/>
<dbReference type="EMBL" id="RDAM01000001">
    <property type="protein sequence ID" value="RRF09214.1"/>
    <property type="molecule type" value="Genomic_DNA"/>
</dbReference>
<dbReference type="EMBL" id="CP066534">
    <property type="protein sequence ID" value="QQL35795.1"/>
    <property type="molecule type" value="Genomic_DNA"/>
</dbReference>
<dbReference type="KEGG" id="kpne:KU54_015630"/>
<dbReference type="EMBL" id="UKAW01000013">
    <property type="protein sequence ID" value="SXG17987.1"/>
    <property type="molecule type" value="Genomic_DNA"/>
</dbReference>
<feature type="transmembrane region" description="Helical" evidence="8">
    <location>
        <begin position="53"/>
        <end position="80"/>
    </location>
</feature>
<dbReference type="Gene3D" id="1.10.3720.10">
    <property type="entry name" value="MetI-like"/>
    <property type="match status" value="2"/>
</dbReference>
<dbReference type="Proteomes" id="UP000532829">
    <property type="component" value="Chromosome"/>
</dbReference>
<evidence type="ECO:0000313" key="23">
    <source>
        <dbReference type="Proteomes" id="UP000259364"/>
    </source>
</evidence>
<dbReference type="EMBL" id="UJHH01000014">
    <property type="protein sequence ID" value="SWF73585.1"/>
    <property type="molecule type" value="Genomic_DNA"/>
</dbReference>
<keyword evidence="2 8" id="KW-0813">Transport</keyword>
<dbReference type="Proteomes" id="UP000254657">
    <property type="component" value="Unassembled WGS sequence"/>
</dbReference>
<accession>A0A0J2GG43</accession>
<evidence type="ECO:0000313" key="11">
    <source>
        <dbReference type="EMBL" id="QOU49898.1"/>
    </source>
</evidence>
<evidence type="ECO:0000313" key="14">
    <source>
        <dbReference type="EMBL" id="RDT90379.1"/>
    </source>
</evidence>
<reference evidence="10 28" key="7">
    <citation type="submission" date="2019-11" db="EMBL/GenBank/DDBJ databases">
        <title>Emergence of a novel subclone of carbapenem-resistant Klebsiella pneumoniae ST11 with enhanced virulence and transmissibility: a molecular epidemiological, clinical, genomic study.</title>
        <authorList>
            <person name="Zhou K."/>
        </authorList>
    </citation>
    <scope>NUCLEOTIDE SEQUENCE [LARGE SCALE GENOMIC DNA]</scope>
    <source>
        <strain evidence="10 28">KP_38044</strain>
    </source>
</reference>
<dbReference type="EMBL" id="UIUC01000017">
    <property type="protein sequence ID" value="SVN65855.1"/>
    <property type="molecule type" value="Genomic_DNA"/>
</dbReference>
<reference evidence="12 29" key="9">
    <citation type="submission" date="2020-12" db="EMBL/GenBank/DDBJ databases">
        <title>The complete genome of Klebsiella pneumoniae strain 090374.</title>
        <authorList>
            <person name="Wei L."/>
            <person name="Wen H."/>
            <person name="Liu L."/>
            <person name="Feng Y."/>
            <person name="Zong Z."/>
        </authorList>
    </citation>
    <scope>NUCLEOTIDE SEQUENCE [LARGE SCALE GENOMIC DNA]</scope>
    <source>
        <strain evidence="12 29">WCHKP090374</strain>
    </source>
</reference>
<dbReference type="InterPro" id="IPR035906">
    <property type="entry name" value="MetI-like_sf"/>
</dbReference>
<evidence type="ECO:0000313" key="19">
    <source>
        <dbReference type="EMBL" id="SXG17987.1"/>
    </source>
</evidence>
<dbReference type="EMBL" id="QRCF01000016">
    <property type="protein sequence ID" value="RDT90379.1"/>
    <property type="molecule type" value="Genomic_DNA"/>
</dbReference>
<proteinExistence type="inferred from homology"/>
<keyword evidence="4" id="KW-0997">Cell inner membrane</keyword>
<dbReference type="GO" id="GO:0055085">
    <property type="term" value="P:transmembrane transport"/>
    <property type="evidence" value="ECO:0007669"/>
    <property type="project" value="InterPro"/>
</dbReference>
<keyword evidence="3" id="KW-1003">Cell membrane</keyword>
<dbReference type="EMBL" id="MPYG04000033">
    <property type="protein sequence ID" value="ROH03056.1"/>
    <property type="molecule type" value="Genomic_DNA"/>
</dbReference>
<accession>A0A081LYC6</accession>
<feature type="domain" description="ABC transmembrane type-1" evidence="9">
    <location>
        <begin position="50"/>
        <end position="256"/>
    </location>
</feature>
<feature type="transmembrane region" description="Helical" evidence="8">
    <location>
        <begin position="92"/>
        <end position="111"/>
    </location>
</feature>
<evidence type="ECO:0000256" key="6">
    <source>
        <dbReference type="ARBA" id="ARBA00022989"/>
    </source>
</evidence>
<evidence type="ECO:0000256" key="2">
    <source>
        <dbReference type="ARBA" id="ARBA00022448"/>
    </source>
</evidence>
<evidence type="ECO:0000313" key="10">
    <source>
        <dbReference type="EMBL" id="MUA42140.1"/>
    </source>
</evidence>
<evidence type="ECO:0000256" key="5">
    <source>
        <dbReference type="ARBA" id="ARBA00022692"/>
    </source>
</evidence>
<evidence type="ECO:0000313" key="29">
    <source>
        <dbReference type="Proteomes" id="UP000532829"/>
    </source>
</evidence>
<feature type="transmembrane region" description="Helical" evidence="8">
    <location>
        <begin position="131"/>
        <end position="156"/>
    </location>
</feature>
<evidence type="ECO:0000256" key="7">
    <source>
        <dbReference type="ARBA" id="ARBA00023136"/>
    </source>
</evidence>
<gene>
    <name evidence="17" type="primary">ynjC</name>
    <name evidence="15" type="ORF">BL124_00004000</name>
    <name evidence="14" type="ORF">DW286_16225</name>
    <name evidence="20" type="ORF">E1814_16200</name>
    <name evidence="16" type="ORF">EAO17_25105</name>
    <name evidence="11" type="ORF">GJJ08_016150</name>
    <name evidence="10" type="ORF">GNF00_20050</name>
    <name evidence="12" type="ORF">H3G96_011590</name>
    <name evidence="13" type="ORF">JMZ77_15535</name>
    <name evidence="19" type="ORF">SAMEA3499874_03912</name>
    <name evidence="17" type="ORF">SAMEA3649591_03962</name>
    <name evidence="18" type="ORF">SAMEA3720909_03264</name>
</gene>
<evidence type="ECO:0000313" key="22">
    <source>
        <dbReference type="Proteomes" id="UP000258905"/>
    </source>
</evidence>
<feature type="transmembrane region" description="Helical" evidence="8">
    <location>
        <begin position="177"/>
        <end position="201"/>
    </location>
</feature>
<feature type="transmembrane region" description="Helical" evidence="8">
    <location>
        <begin position="376"/>
        <end position="399"/>
    </location>
</feature>
<keyword evidence="5 8" id="KW-0812">Transmembrane</keyword>
<evidence type="ECO:0000259" key="9">
    <source>
        <dbReference type="PROSITE" id="PS50928"/>
    </source>
</evidence>
<feature type="transmembrane region" description="Helical" evidence="8">
    <location>
        <begin position="420"/>
        <end position="445"/>
    </location>
</feature>
<dbReference type="PROSITE" id="PS50928">
    <property type="entry name" value="ABC_TM1"/>
    <property type="match status" value="1"/>
</dbReference>
<reference evidence="11 27" key="8">
    <citation type="journal article" date="2020" name="Antibiotics">
        <title>Molecular Typing, Characterization of Antimicrobial Resistance, Virulence Profiling and Analysis of Whole-Genome Sequence of Clinical Klebsiella pneumoniae Isolates.</title>
        <authorList>
            <person name="Shelenkov A."/>
            <person name="Mikhaylova Y."/>
            <person name="Yanushevich Y."/>
            <person name="Samoilov A."/>
            <person name="Petrova L."/>
            <person name="Fomina V."/>
            <person name="Gusarov V."/>
            <person name="Zamyatin M."/>
            <person name="Shagin D."/>
            <person name="Akimkin V."/>
        </authorList>
    </citation>
    <scope>NUCLEOTIDE SEQUENCE [LARGE SCALE GENOMIC DNA]</scope>
    <source>
        <strain evidence="11 27">CriePir120</strain>
    </source>
</reference>
<evidence type="ECO:0000256" key="4">
    <source>
        <dbReference type="ARBA" id="ARBA00022519"/>
    </source>
</evidence>
<evidence type="ECO:0000313" key="30">
    <source>
        <dbReference type="Proteomes" id="UP000595568"/>
    </source>
</evidence>
<feature type="transmembrane region" description="Helical" evidence="8">
    <location>
        <begin position="239"/>
        <end position="260"/>
    </location>
</feature>
<reference evidence="20 26" key="6">
    <citation type="submission" date="2019-03" db="EMBL/GenBank/DDBJ databases">
        <title>Multidrug-Resistant Klebsiella pneumoniae Clinical Bloodstream Isolates in Shanghai, China.</title>
        <authorList>
            <person name="Wang S."/>
        </authorList>
    </citation>
    <scope>NUCLEOTIDE SEQUENCE [LARGE SCALE GENOMIC DNA]</scope>
    <source>
        <strain evidence="20 26">RJ1071</strain>
    </source>
</reference>
<reference evidence="13 30" key="10">
    <citation type="submission" date="2021-01" db="EMBL/GenBank/DDBJ databases">
        <title>Genome sequencing of apramycin resistant K. pneumoniae.</title>
        <authorList>
            <person name="Chen L."/>
            <person name="Kreiswirth B."/>
        </authorList>
    </citation>
    <scope>NUCLEOTIDE SEQUENCE [LARGE SCALE GENOMIC DNA]</scope>
    <source>
        <strain evidence="13 30">59493</strain>
    </source>
</reference>
<reference evidence="16" key="4">
    <citation type="submission" date="2018-10" db="EMBL/GenBank/DDBJ databases">
        <authorList>
            <person name="Fan Y."/>
            <person name="Timp W."/>
            <person name="Bergman Y."/>
            <person name="Tamma P."/>
            <person name="Simner P."/>
        </authorList>
    </citation>
    <scope>NUCLEOTIDE SEQUENCE</scope>
    <source>
        <strain evidence="16">KLPN_104</strain>
    </source>
</reference>
<evidence type="ECO:0000313" key="12">
    <source>
        <dbReference type="EMBL" id="QQL35795.1"/>
    </source>
</evidence>
<evidence type="ECO:0000256" key="3">
    <source>
        <dbReference type="ARBA" id="ARBA00022475"/>
    </source>
</evidence>
<dbReference type="PANTHER" id="PTHR30183:SF6">
    <property type="entry name" value="INNER MEMBRANE ABC TRANSPORTER PERMEASE PROTEIN YNJC"/>
    <property type="match status" value="1"/>
</dbReference>
<reference evidence="16 24" key="5">
    <citation type="journal article" date="2019" name="Antimicrob. Agents Chemother.">
        <title>Applying Rapid Whole Genome Sequencing to Predict Phenotypic Antimicrobial Susceptibility Testing Results Among Carbapenem-Resistant Klebsiella pneumoniae Clinical Isolates.</title>
        <authorList>
            <person name="Tamma P.D."/>
            <person name="Fan Y."/>
            <person name="Bergman Y."/>
            <person name="Pertea G."/>
            <person name="Kazmi A."/>
            <person name="Lewis S."/>
            <person name="Carroll K.C."/>
            <person name="Schatz M.C."/>
            <person name="Timp W."/>
            <person name="Simner P.J."/>
        </authorList>
    </citation>
    <scope>NUCLEOTIDE SEQUENCE [LARGE SCALE GENOMIC DNA]</scope>
    <source>
        <strain evidence="16 24">KLPN_104</strain>
    </source>
</reference>
<dbReference type="Proteomes" id="UP000294951">
    <property type="component" value="Unassembled WGS sequence"/>
</dbReference>
<dbReference type="Proteomes" id="UP000283322">
    <property type="component" value="Unassembled WGS sequence"/>
</dbReference>
<feature type="transmembrane region" description="Helical" evidence="8">
    <location>
        <begin position="280"/>
        <end position="302"/>
    </location>
</feature>
<dbReference type="CDD" id="cd06261">
    <property type="entry name" value="TM_PBP2"/>
    <property type="match status" value="1"/>
</dbReference>
<evidence type="ECO:0000313" key="18">
    <source>
        <dbReference type="EMBL" id="SWF73585.1"/>
    </source>
</evidence>
<protein>
    <submittedName>
        <fullName evidence="15 17">ABC transporter permease</fullName>
    </submittedName>
</protein>
<dbReference type="InterPro" id="IPR000515">
    <property type="entry name" value="MetI-like"/>
</dbReference>
<evidence type="ECO:0000313" key="21">
    <source>
        <dbReference type="Proteomes" id="UP000257587"/>
    </source>
</evidence>
<dbReference type="Proteomes" id="UP000257587">
    <property type="component" value="Unassembled WGS sequence"/>
</dbReference>
<evidence type="ECO:0000313" key="26">
    <source>
        <dbReference type="Proteomes" id="UP000294951"/>
    </source>
</evidence>
<dbReference type="SUPFAM" id="SSF161098">
    <property type="entry name" value="MetI-like"/>
    <property type="match status" value="2"/>
</dbReference>
<dbReference type="Proteomes" id="UP000259364">
    <property type="component" value="Unassembled WGS sequence"/>
</dbReference>
<dbReference type="EMBL" id="CP063008">
    <property type="protein sequence ID" value="QOU49898.1"/>
    <property type="molecule type" value="Genomic_DNA"/>
</dbReference>
<dbReference type="Pfam" id="PF00528">
    <property type="entry name" value="BPD_transp_1"/>
    <property type="match status" value="1"/>
</dbReference>